<gene>
    <name evidence="1" type="ORF">EHS13_08425</name>
</gene>
<keyword evidence="2" id="KW-1185">Reference proteome</keyword>
<dbReference type="EMBL" id="CP034235">
    <property type="protein sequence ID" value="QGQ94900.1"/>
    <property type="molecule type" value="Genomic_DNA"/>
</dbReference>
<protein>
    <submittedName>
        <fullName evidence="1">Uncharacterized protein</fullName>
    </submittedName>
</protein>
<reference evidence="2" key="1">
    <citation type="submission" date="2018-11" db="EMBL/GenBank/DDBJ databases">
        <title>Complete genome sequence of Paenibacillus sp. ML311-T8.</title>
        <authorList>
            <person name="Nam Y.-D."/>
            <person name="Kang J."/>
            <person name="Chung W.-H."/>
            <person name="Park Y.S."/>
        </authorList>
    </citation>
    <scope>NUCLEOTIDE SEQUENCE [LARGE SCALE GENOMIC DNA]</scope>
    <source>
        <strain evidence="2">ML311-T8</strain>
    </source>
</reference>
<proteinExistence type="predicted"/>
<dbReference type="KEGG" id="ppsc:EHS13_08425"/>
<sequence>MNRKQVLYCLGCDQLISREKANKTFRTGFYRVIYPLAFCNDCAKKAGIREQELYEATKLPYTESTFAETQITI</sequence>
<dbReference type="AlphaFoldDB" id="A0A6B8RFF9"/>
<dbReference type="OrthoDB" id="2641051at2"/>
<dbReference type="RefSeq" id="WP_155699911.1">
    <property type="nucleotide sequence ID" value="NZ_CP034235.1"/>
</dbReference>
<dbReference type="Proteomes" id="UP000426246">
    <property type="component" value="Chromosome"/>
</dbReference>
<organism evidence="1 2">
    <name type="scientific">Paenibacillus psychroresistens</name>
    <dbReference type="NCBI Taxonomy" id="1778678"/>
    <lineage>
        <taxon>Bacteria</taxon>
        <taxon>Bacillati</taxon>
        <taxon>Bacillota</taxon>
        <taxon>Bacilli</taxon>
        <taxon>Bacillales</taxon>
        <taxon>Paenibacillaceae</taxon>
        <taxon>Paenibacillus</taxon>
    </lineage>
</organism>
<accession>A0A6B8RFF9</accession>
<evidence type="ECO:0000313" key="2">
    <source>
        <dbReference type="Proteomes" id="UP000426246"/>
    </source>
</evidence>
<name>A0A6B8RFF9_9BACL</name>
<evidence type="ECO:0000313" key="1">
    <source>
        <dbReference type="EMBL" id="QGQ94900.1"/>
    </source>
</evidence>